<dbReference type="CDD" id="cd00383">
    <property type="entry name" value="trans_reg_C"/>
    <property type="match status" value="1"/>
</dbReference>
<dbReference type="InterPro" id="IPR011006">
    <property type="entry name" value="CheY-like_superfamily"/>
</dbReference>
<evidence type="ECO:0000256" key="7">
    <source>
        <dbReference type="PROSITE-ProRule" id="PRU01091"/>
    </source>
</evidence>
<dbReference type="KEGG" id="bsed:DN745_12145"/>
<evidence type="ECO:0000256" key="6">
    <source>
        <dbReference type="PROSITE-ProRule" id="PRU00169"/>
    </source>
</evidence>
<gene>
    <name evidence="11" type="ORF">DN745_12145</name>
</gene>
<dbReference type="Gene3D" id="6.10.250.690">
    <property type="match status" value="1"/>
</dbReference>
<dbReference type="RefSeq" id="WP_111337650.1">
    <property type="nucleotide sequence ID" value="NZ_CP030032.1"/>
</dbReference>
<dbReference type="SMART" id="SM00862">
    <property type="entry name" value="Trans_reg_C"/>
    <property type="match status" value="1"/>
</dbReference>
<dbReference type="PANTHER" id="PTHR48111">
    <property type="entry name" value="REGULATOR OF RPOS"/>
    <property type="match status" value="1"/>
</dbReference>
<keyword evidence="12" id="KW-1185">Reference proteome</keyword>
<keyword evidence="2" id="KW-0902">Two-component regulatory system</keyword>
<organism evidence="11 12">
    <name type="scientific">Bradymonas sediminis</name>
    <dbReference type="NCBI Taxonomy" id="1548548"/>
    <lineage>
        <taxon>Bacteria</taxon>
        <taxon>Deltaproteobacteria</taxon>
        <taxon>Bradymonadales</taxon>
        <taxon>Bradymonadaceae</taxon>
        <taxon>Bradymonas</taxon>
    </lineage>
</organism>
<dbReference type="PROSITE" id="PS50110">
    <property type="entry name" value="RESPONSE_REGULATORY"/>
    <property type="match status" value="1"/>
</dbReference>
<evidence type="ECO:0000313" key="12">
    <source>
        <dbReference type="Proteomes" id="UP000249799"/>
    </source>
</evidence>
<evidence type="ECO:0000256" key="1">
    <source>
        <dbReference type="ARBA" id="ARBA00022553"/>
    </source>
</evidence>
<dbReference type="PANTHER" id="PTHR48111:SF59">
    <property type="entry name" value="TRANSCRIPTIONAL REGULATORY PROTEIN BAER"/>
    <property type="match status" value="1"/>
</dbReference>
<evidence type="ECO:0000256" key="8">
    <source>
        <dbReference type="SAM" id="MobiDB-lite"/>
    </source>
</evidence>
<keyword evidence="5" id="KW-0804">Transcription</keyword>
<dbReference type="Pfam" id="PF00072">
    <property type="entry name" value="Response_reg"/>
    <property type="match status" value="1"/>
</dbReference>
<dbReference type="PROSITE" id="PS51755">
    <property type="entry name" value="OMPR_PHOB"/>
    <property type="match status" value="1"/>
</dbReference>
<evidence type="ECO:0000259" key="10">
    <source>
        <dbReference type="PROSITE" id="PS51755"/>
    </source>
</evidence>
<feature type="domain" description="OmpR/PhoB-type" evidence="10">
    <location>
        <begin position="152"/>
        <end position="249"/>
    </location>
</feature>
<dbReference type="InterPro" id="IPR001789">
    <property type="entry name" value="Sig_transdc_resp-reg_receiver"/>
</dbReference>
<dbReference type="GO" id="GO:0000156">
    <property type="term" value="F:phosphorelay response regulator activity"/>
    <property type="evidence" value="ECO:0007669"/>
    <property type="project" value="TreeGrafter"/>
</dbReference>
<reference evidence="11 12" key="1">
    <citation type="submission" date="2018-06" db="EMBL/GenBank/DDBJ databases">
        <title>Lujinxingia sediminis gen. nov. sp. nov., a new facultative anaerobic member of the class Deltaproteobacteria, and proposal of Lujinxingaceae fam. nov.</title>
        <authorList>
            <person name="Guo L.-Y."/>
            <person name="Li C.-M."/>
            <person name="Wang S."/>
            <person name="Du Z.-J."/>
        </authorList>
    </citation>
    <scope>NUCLEOTIDE SEQUENCE [LARGE SCALE GENOMIC DNA]</scope>
    <source>
        <strain evidence="11 12">FA350</strain>
    </source>
</reference>
<dbReference type="SUPFAM" id="SSF52172">
    <property type="entry name" value="CheY-like"/>
    <property type="match status" value="1"/>
</dbReference>
<dbReference type="InterPro" id="IPR036388">
    <property type="entry name" value="WH-like_DNA-bd_sf"/>
</dbReference>
<name>A0A2Z4FRW1_9DELT</name>
<protein>
    <submittedName>
        <fullName evidence="11">Two-component system response regulator CreB</fullName>
    </submittedName>
</protein>
<feature type="region of interest" description="Disordered" evidence="8">
    <location>
        <begin position="124"/>
        <end position="151"/>
    </location>
</feature>
<dbReference type="OrthoDB" id="9793321at2"/>
<keyword evidence="4 7" id="KW-0238">DNA-binding</keyword>
<feature type="modified residue" description="4-aspartylphosphate" evidence="6">
    <location>
        <position position="56"/>
    </location>
</feature>
<dbReference type="Gene3D" id="1.10.10.10">
    <property type="entry name" value="Winged helix-like DNA-binding domain superfamily/Winged helix DNA-binding domain"/>
    <property type="match status" value="1"/>
</dbReference>
<proteinExistence type="predicted"/>
<dbReference type="SMART" id="SM00448">
    <property type="entry name" value="REC"/>
    <property type="match status" value="1"/>
</dbReference>
<dbReference type="GO" id="GO:0032993">
    <property type="term" value="C:protein-DNA complex"/>
    <property type="evidence" value="ECO:0007669"/>
    <property type="project" value="TreeGrafter"/>
</dbReference>
<accession>A0A2Z4FRW1</accession>
<dbReference type="GO" id="GO:0000976">
    <property type="term" value="F:transcription cis-regulatory region binding"/>
    <property type="evidence" value="ECO:0007669"/>
    <property type="project" value="TreeGrafter"/>
</dbReference>
<keyword evidence="1 6" id="KW-0597">Phosphoprotein</keyword>
<feature type="domain" description="Response regulatory" evidence="9">
    <location>
        <begin position="7"/>
        <end position="120"/>
    </location>
</feature>
<dbReference type="GO" id="GO:0006355">
    <property type="term" value="P:regulation of DNA-templated transcription"/>
    <property type="evidence" value="ECO:0007669"/>
    <property type="project" value="InterPro"/>
</dbReference>
<dbReference type="InterPro" id="IPR039420">
    <property type="entry name" value="WalR-like"/>
</dbReference>
<dbReference type="AlphaFoldDB" id="A0A2Z4FRW1"/>
<dbReference type="InterPro" id="IPR016032">
    <property type="entry name" value="Sig_transdc_resp-reg_C-effctor"/>
</dbReference>
<dbReference type="EMBL" id="CP030032">
    <property type="protein sequence ID" value="AWV91416.1"/>
    <property type="molecule type" value="Genomic_DNA"/>
</dbReference>
<evidence type="ECO:0000259" key="9">
    <source>
        <dbReference type="PROSITE" id="PS50110"/>
    </source>
</evidence>
<dbReference type="Proteomes" id="UP000249799">
    <property type="component" value="Chromosome"/>
</dbReference>
<evidence type="ECO:0000256" key="2">
    <source>
        <dbReference type="ARBA" id="ARBA00023012"/>
    </source>
</evidence>
<dbReference type="Gene3D" id="3.40.50.2300">
    <property type="match status" value="1"/>
</dbReference>
<dbReference type="Pfam" id="PF00486">
    <property type="entry name" value="Trans_reg_C"/>
    <property type="match status" value="1"/>
</dbReference>
<evidence type="ECO:0000256" key="5">
    <source>
        <dbReference type="ARBA" id="ARBA00023163"/>
    </source>
</evidence>
<dbReference type="FunFam" id="3.40.50.2300:FF:000001">
    <property type="entry name" value="DNA-binding response regulator PhoB"/>
    <property type="match status" value="1"/>
</dbReference>
<feature type="DNA-binding region" description="OmpR/PhoB-type" evidence="7">
    <location>
        <begin position="152"/>
        <end position="249"/>
    </location>
</feature>
<dbReference type="InterPro" id="IPR001867">
    <property type="entry name" value="OmpR/PhoB-type_DNA-bd"/>
</dbReference>
<evidence type="ECO:0000256" key="4">
    <source>
        <dbReference type="ARBA" id="ARBA00023125"/>
    </source>
</evidence>
<dbReference type="SUPFAM" id="SSF46894">
    <property type="entry name" value="C-terminal effector domain of the bipartite response regulators"/>
    <property type="match status" value="1"/>
</dbReference>
<keyword evidence="3" id="KW-0805">Transcription regulation</keyword>
<evidence type="ECO:0000256" key="3">
    <source>
        <dbReference type="ARBA" id="ARBA00023015"/>
    </source>
</evidence>
<sequence>MSTIKTQILVVDDDANIRQVVRFALEQAGYEVVEAPDGAAGLQAFEASSTVLVILDVMMPEMDGTEVCRQIRRVSDVPVLFLSSRDDEIDRVVGLELGADDYVTKPFSPRELVARVKAILRRTATTETPHRGAAEPARATAAPKSTAPEPASNKIRHGVLELDLDLYQAAWRGEAVILTRREFELLRALLGHPGKVYSRGELMTAAYDMGTVVSDRTIDSHIRRLRRKFENAGGEPIETVHGIGYRLGDCR</sequence>
<dbReference type="GO" id="GO:0005829">
    <property type="term" value="C:cytosol"/>
    <property type="evidence" value="ECO:0007669"/>
    <property type="project" value="TreeGrafter"/>
</dbReference>
<evidence type="ECO:0000313" key="11">
    <source>
        <dbReference type="EMBL" id="AWV91416.1"/>
    </source>
</evidence>